<name>A0ABY5Z9P4_9ACTN</name>
<dbReference type="PANTHER" id="PTHR30348:SF13">
    <property type="entry name" value="UPF0759 PROTEIN YUNF"/>
    <property type="match status" value="1"/>
</dbReference>
<gene>
    <name evidence="2" type="ORF">Drose_11635</name>
</gene>
<accession>A0ABY5Z9P4</accession>
<feature type="region of interest" description="Disordered" evidence="1">
    <location>
        <begin position="90"/>
        <end position="109"/>
    </location>
</feature>
<dbReference type="EMBL" id="CP073721">
    <property type="protein sequence ID" value="UWZ38811.1"/>
    <property type="molecule type" value="Genomic_DNA"/>
</dbReference>
<dbReference type="InterPro" id="IPR036520">
    <property type="entry name" value="UPF0759_sf"/>
</dbReference>
<sequence>MSVIRVGTSSWADRELLTSGWYPRGVHTPAGRLAYYAGRFDLVEADTSYYAIPAPETTASWALATPDGFTFDVKAFGLFTGHHVRVGTLPKDLRPPAAPPNGTVRRSDLPPETVDELWQRFHDTLDPLAAAGRLGVIQLGFPPWFAHGEAATRRILDTVERCQPHPAAVELRHGSWFQGDRALKTMLMLQSAGASYVCVDMPQGHPSSVPPLLAVTAEPAVVRFHGHSPDWARGSKEDKFRYAYQERELRDWAARLRRLSEEADEVHALMNTCCAGQAQRDGARLAALLADQTARSH</sequence>
<organism evidence="2 3">
    <name type="scientific">Dactylosporangium roseum</name>
    <dbReference type="NCBI Taxonomy" id="47989"/>
    <lineage>
        <taxon>Bacteria</taxon>
        <taxon>Bacillati</taxon>
        <taxon>Actinomycetota</taxon>
        <taxon>Actinomycetes</taxon>
        <taxon>Micromonosporales</taxon>
        <taxon>Micromonosporaceae</taxon>
        <taxon>Dactylosporangium</taxon>
    </lineage>
</organism>
<keyword evidence="3" id="KW-1185">Reference proteome</keyword>
<dbReference type="Gene3D" id="3.20.20.410">
    <property type="entry name" value="Protein of unknown function UPF0759"/>
    <property type="match status" value="1"/>
</dbReference>
<dbReference type="RefSeq" id="WP_260728197.1">
    <property type="nucleotide sequence ID" value="NZ_BAAABS010000050.1"/>
</dbReference>
<dbReference type="Pfam" id="PF01904">
    <property type="entry name" value="DUF72"/>
    <property type="match status" value="1"/>
</dbReference>
<protein>
    <submittedName>
        <fullName evidence="2">DUF72 domain-containing protein</fullName>
    </submittedName>
</protein>
<dbReference type="SUPFAM" id="SSF117396">
    <property type="entry name" value="TM1631-like"/>
    <property type="match status" value="1"/>
</dbReference>
<evidence type="ECO:0000313" key="3">
    <source>
        <dbReference type="Proteomes" id="UP001058271"/>
    </source>
</evidence>
<dbReference type="InterPro" id="IPR002763">
    <property type="entry name" value="DUF72"/>
</dbReference>
<evidence type="ECO:0000313" key="2">
    <source>
        <dbReference type="EMBL" id="UWZ38811.1"/>
    </source>
</evidence>
<evidence type="ECO:0000256" key="1">
    <source>
        <dbReference type="SAM" id="MobiDB-lite"/>
    </source>
</evidence>
<dbReference type="PANTHER" id="PTHR30348">
    <property type="entry name" value="UNCHARACTERIZED PROTEIN YECE"/>
    <property type="match status" value="1"/>
</dbReference>
<reference evidence="2" key="1">
    <citation type="submission" date="2021-04" db="EMBL/GenBank/DDBJ databases">
        <title>Biosynthetic gene clusters of Dactylosporangioum roseum.</title>
        <authorList>
            <person name="Hartkoorn R.C."/>
            <person name="Beaudoing E."/>
            <person name="Hot D."/>
            <person name="Moureu S."/>
        </authorList>
    </citation>
    <scope>NUCLEOTIDE SEQUENCE</scope>
    <source>
        <strain evidence="2">NRRL B-16295</strain>
    </source>
</reference>
<proteinExistence type="predicted"/>
<dbReference type="Proteomes" id="UP001058271">
    <property type="component" value="Chromosome"/>
</dbReference>